<protein>
    <submittedName>
        <fullName evidence="7">Helix-turn-helix transcriptional regulator</fullName>
    </submittedName>
</protein>
<dbReference type="InterPro" id="IPR001387">
    <property type="entry name" value="Cro/C1-type_HTH"/>
</dbReference>
<reference evidence="7 8" key="1">
    <citation type="submission" date="2024-09" db="EMBL/GenBank/DDBJ databases">
        <authorList>
            <person name="Sun Q."/>
            <person name="Mori K."/>
        </authorList>
    </citation>
    <scope>NUCLEOTIDE SEQUENCE [LARGE SCALE GENOMIC DNA]</scope>
    <source>
        <strain evidence="7 8">CECT 7908</strain>
    </source>
</reference>
<evidence type="ECO:0000256" key="2">
    <source>
        <dbReference type="ARBA" id="ARBA00022801"/>
    </source>
</evidence>
<dbReference type="PANTHER" id="PTHR40661:SF3">
    <property type="entry name" value="FELS-1 PROPHAGE TRANSCRIPTIONAL REGULATOR"/>
    <property type="match status" value="1"/>
</dbReference>
<evidence type="ECO:0000313" key="8">
    <source>
        <dbReference type="Proteomes" id="UP001589589"/>
    </source>
</evidence>
<keyword evidence="1" id="KW-0645">Protease</keyword>
<dbReference type="PANTHER" id="PTHR40661">
    <property type="match status" value="1"/>
</dbReference>
<evidence type="ECO:0000256" key="3">
    <source>
        <dbReference type="ARBA" id="ARBA00023015"/>
    </source>
</evidence>
<name>A0ABV5FRH7_9FLAO</name>
<keyword evidence="5" id="KW-0804">Transcription</keyword>
<dbReference type="Gene3D" id="2.10.109.10">
    <property type="entry name" value="Umud Fragment, subunit A"/>
    <property type="match status" value="1"/>
</dbReference>
<dbReference type="SUPFAM" id="SSF51306">
    <property type="entry name" value="LexA/Signal peptidase"/>
    <property type="match status" value="1"/>
</dbReference>
<keyword evidence="2" id="KW-0378">Hydrolase</keyword>
<dbReference type="InterPro" id="IPR036286">
    <property type="entry name" value="LexA/Signal_pep-like_sf"/>
</dbReference>
<gene>
    <name evidence="7" type="ORF">ACFFUQ_18265</name>
</gene>
<keyword evidence="8" id="KW-1185">Reference proteome</keyword>
<dbReference type="InterPro" id="IPR019756">
    <property type="entry name" value="Pept_S26A_signal_pept_1_Ser-AS"/>
</dbReference>
<dbReference type="PROSITE" id="PS00501">
    <property type="entry name" value="SPASE_I_1"/>
    <property type="match status" value="1"/>
</dbReference>
<dbReference type="CDD" id="cd06462">
    <property type="entry name" value="Peptidase_S24_S26"/>
    <property type="match status" value="1"/>
</dbReference>
<dbReference type="Pfam" id="PF00717">
    <property type="entry name" value="Peptidase_S24"/>
    <property type="match status" value="1"/>
</dbReference>
<sequence>MSDINVKINEIAIEYFFDNNSKFAKEMGTNEANIRNYRTGTLPKIDFIVKLSDKLEINFDWLLLNKGEKLKSSYKEGSNVPLIVSEPNNDVMPIVVTVDKTGNDNIVLVPVKAAAGYLTGYGDPKFIQKLPSYNFPNLKNGTYRMFQISGHSMYPTLHDKSYVVGQWVENWANDIKDDRVYVIISKSDGIVVKRVLNRIEKYGSLYCKSDNRREYPNFQINPKDIIEVWEYKMHLAFELSNPSDLYERVNDLEAKIMFLERKIKK</sequence>
<evidence type="ECO:0000259" key="6">
    <source>
        <dbReference type="PROSITE" id="PS50943"/>
    </source>
</evidence>
<dbReference type="Proteomes" id="UP001589589">
    <property type="component" value="Unassembled WGS sequence"/>
</dbReference>
<evidence type="ECO:0000256" key="4">
    <source>
        <dbReference type="ARBA" id="ARBA00023125"/>
    </source>
</evidence>
<feature type="domain" description="HTH cro/C1-type" evidence="6">
    <location>
        <begin position="21"/>
        <end position="62"/>
    </location>
</feature>
<organism evidence="7 8">
    <name type="scientific">Flavobacterium branchiarum</name>
    <dbReference type="NCBI Taxonomy" id="1114870"/>
    <lineage>
        <taxon>Bacteria</taxon>
        <taxon>Pseudomonadati</taxon>
        <taxon>Bacteroidota</taxon>
        <taxon>Flavobacteriia</taxon>
        <taxon>Flavobacteriales</taxon>
        <taxon>Flavobacteriaceae</taxon>
        <taxon>Flavobacterium</taxon>
    </lineage>
</organism>
<proteinExistence type="predicted"/>
<evidence type="ECO:0000256" key="1">
    <source>
        <dbReference type="ARBA" id="ARBA00022670"/>
    </source>
</evidence>
<dbReference type="Gene3D" id="1.10.260.40">
    <property type="entry name" value="lambda repressor-like DNA-binding domains"/>
    <property type="match status" value="1"/>
</dbReference>
<evidence type="ECO:0000313" key="7">
    <source>
        <dbReference type="EMBL" id="MFB9065967.1"/>
    </source>
</evidence>
<comment type="caution">
    <text evidence="7">The sequence shown here is derived from an EMBL/GenBank/DDBJ whole genome shotgun (WGS) entry which is preliminary data.</text>
</comment>
<dbReference type="PROSITE" id="PS50943">
    <property type="entry name" value="HTH_CROC1"/>
    <property type="match status" value="1"/>
</dbReference>
<dbReference type="RefSeq" id="WP_290259963.1">
    <property type="nucleotide sequence ID" value="NZ_JAUFQQ010000003.1"/>
</dbReference>
<evidence type="ECO:0000256" key="5">
    <source>
        <dbReference type="ARBA" id="ARBA00023163"/>
    </source>
</evidence>
<dbReference type="InterPro" id="IPR010982">
    <property type="entry name" value="Lambda_DNA-bd_dom_sf"/>
</dbReference>
<keyword evidence="4" id="KW-0238">DNA-binding</keyword>
<dbReference type="InterPro" id="IPR015927">
    <property type="entry name" value="Peptidase_S24_S26A/B/C"/>
</dbReference>
<dbReference type="EMBL" id="JBHMEX010000058">
    <property type="protein sequence ID" value="MFB9065967.1"/>
    <property type="molecule type" value="Genomic_DNA"/>
</dbReference>
<accession>A0ABV5FRH7</accession>
<keyword evidence="3" id="KW-0805">Transcription regulation</keyword>